<evidence type="ECO:0000313" key="4">
    <source>
        <dbReference type="Proteomes" id="UP000322899"/>
    </source>
</evidence>
<gene>
    <name evidence="3" type="ORF">FNF27_08350</name>
</gene>
<dbReference type="GO" id="GO:0004672">
    <property type="term" value="F:protein kinase activity"/>
    <property type="evidence" value="ECO:0007669"/>
    <property type="project" value="InterPro"/>
</dbReference>
<dbReference type="Gene3D" id="1.10.510.10">
    <property type="entry name" value="Transferase(Phosphotransferase) domain 1"/>
    <property type="match status" value="1"/>
</dbReference>
<evidence type="ECO:0000256" key="1">
    <source>
        <dbReference type="PROSITE-ProRule" id="PRU10141"/>
    </source>
</evidence>
<comment type="caution">
    <text evidence="3">The sequence shown here is derived from an EMBL/GenBank/DDBJ whole genome shotgun (WGS) entry which is preliminary data.</text>
</comment>
<dbReference type="PROSITE" id="PS50011">
    <property type="entry name" value="PROTEIN_KINASE_DOM"/>
    <property type="match status" value="1"/>
</dbReference>
<keyword evidence="1" id="KW-0067">ATP-binding</keyword>
<sequence>MHVLEPKDRGRRLEDHFRPLDGGILGKGHYGEVCLVERISDGQRFALKTINTDHPVSSRWWTSSSACQLFLVFELCHGGELFEPIADSSVTCPRARARMRFSRRCATSHDIGVSTGPGQAENILLKERGIDSEIKLIDFALAIHESPARCSAAT</sequence>
<dbReference type="InterPro" id="IPR011009">
    <property type="entry name" value="Kinase-like_dom_sf"/>
</dbReference>
<accession>A0A5A8D362</accession>
<dbReference type="GO" id="GO:0005524">
    <property type="term" value="F:ATP binding"/>
    <property type="evidence" value="ECO:0007669"/>
    <property type="project" value="UniProtKB-UniRule"/>
</dbReference>
<dbReference type="InterPro" id="IPR017441">
    <property type="entry name" value="Protein_kinase_ATP_BS"/>
</dbReference>
<keyword evidence="1" id="KW-0547">Nucleotide-binding</keyword>
<protein>
    <recommendedName>
        <fullName evidence="2">Protein kinase domain-containing protein</fullName>
    </recommendedName>
</protein>
<evidence type="ECO:0000313" key="3">
    <source>
        <dbReference type="EMBL" id="KAA0158700.1"/>
    </source>
</evidence>
<feature type="binding site" evidence="1">
    <location>
        <position position="48"/>
    </location>
    <ligand>
        <name>ATP</name>
        <dbReference type="ChEBI" id="CHEBI:30616"/>
    </ligand>
</feature>
<dbReference type="PROSITE" id="PS00107">
    <property type="entry name" value="PROTEIN_KINASE_ATP"/>
    <property type="match status" value="1"/>
</dbReference>
<feature type="domain" description="Protein kinase" evidence="2">
    <location>
        <begin position="19"/>
        <end position="154"/>
    </location>
</feature>
<dbReference type="InterPro" id="IPR000719">
    <property type="entry name" value="Prot_kinase_dom"/>
</dbReference>
<evidence type="ECO:0000259" key="2">
    <source>
        <dbReference type="PROSITE" id="PS50011"/>
    </source>
</evidence>
<dbReference type="AlphaFoldDB" id="A0A5A8D362"/>
<dbReference type="OrthoDB" id="40902at2759"/>
<dbReference type="EMBL" id="VLTO01000195">
    <property type="protein sequence ID" value="KAA0158700.1"/>
    <property type="molecule type" value="Genomic_DNA"/>
</dbReference>
<organism evidence="3 4">
    <name type="scientific">Cafeteria roenbergensis</name>
    <name type="common">Marine flagellate</name>
    <dbReference type="NCBI Taxonomy" id="33653"/>
    <lineage>
        <taxon>Eukaryota</taxon>
        <taxon>Sar</taxon>
        <taxon>Stramenopiles</taxon>
        <taxon>Bigyra</taxon>
        <taxon>Opalozoa</taxon>
        <taxon>Bicosoecida</taxon>
        <taxon>Cafeteriaceae</taxon>
        <taxon>Cafeteria</taxon>
    </lineage>
</organism>
<dbReference type="SUPFAM" id="SSF56112">
    <property type="entry name" value="Protein kinase-like (PK-like)"/>
    <property type="match status" value="1"/>
</dbReference>
<reference evidence="3 4" key="1">
    <citation type="submission" date="2019-07" db="EMBL/GenBank/DDBJ databases">
        <title>Genomes of Cafeteria roenbergensis.</title>
        <authorList>
            <person name="Fischer M.G."/>
            <person name="Hackl T."/>
            <person name="Roman M."/>
        </authorList>
    </citation>
    <scope>NUCLEOTIDE SEQUENCE [LARGE SCALE GENOMIC DNA]</scope>
    <source>
        <strain evidence="3 4">E4-10P</strain>
    </source>
</reference>
<dbReference type="Proteomes" id="UP000322899">
    <property type="component" value="Unassembled WGS sequence"/>
</dbReference>
<proteinExistence type="predicted"/>
<name>A0A5A8D362_CAFRO</name>